<dbReference type="PROSITE" id="PS50244">
    <property type="entry name" value="S5A_REDUCTASE"/>
    <property type="match status" value="1"/>
</dbReference>
<keyword evidence="1" id="KW-1133">Transmembrane helix</keyword>
<dbReference type="Gene3D" id="1.20.120.1630">
    <property type="match status" value="1"/>
</dbReference>
<sequence>MYTEINDTREKKPTWRRVIGVVAITIFACTSLVGVRTYITDREGSVPLRTNFGIRRHDASVNEMKDIRGASGSTGATSMANRKQMIQSTMRLSGGAGGMPGMAGMPGMGQQGAPPPPLSEQIARLHPVFLSLLTTLSWNMVGFLITANSKTYAITDLVGTSAFTLSALATMHSALTTQWGMVRRNWEKPTRPAILALATGLWATRLGGYLTYRMSGLKIDKRISKHFRKPGEIWLCGDSCYPFNLMGYWIRQALWGWMCMLPVSMASDLSQYKKLKTNGIAKALAPATLALGTMGYALGMGIECLADYQKYKFKTDKSNCKRWRWCDKGLWSLSRHPNYFGEMLIWLSIFLMAFPVAPLWTIISPIFVWYMLRYKTGIPLLENDMKQRYWSLPEFDQYMATTRLLVPLKGQTQTPPTFGMSDYSDNV</sequence>
<evidence type="ECO:0008006" key="3">
    <source>
        <dbReference type="Google" id="ProtNLM"/>
    </source>
</evidence>
<accession>A0A7S3YDM0</accession>
<dbReference type="PANTHER" id="PTHR32251">
    <property type="entry name" value="3-OXO-5-ALPHA-STEROID 4-DEHYDROGENASE"/>
    <property type="match status" value="1"/>
</dbReference>
<dbReference type="EMBL" id="HBIV01004287">
    <property type="protein sequence ID" value="CAE0648370.1"/>
    <property type="molecule type" value="Transcribed_RNA"/>
</dbReference>
<feature type="transmembrane region" description="Helical" evidence="1">
    <location>
        <begin position="157"/>
        <end position="181"/>
    </location>
</feature>
<feature type="transmembrane region" description="Helical" evidence="1">
    <location>
        <begin position="18"/>
        <end position="39"/>
    </location>
</feature>
<evidence type="ECO:0000256" key="1">
    <source>
        <dbReference type="SAM" id="Phobius"/>
    </source>
</evidence>
<gene>
    <name evidence="2" type="ORF">LGLO00237_LOCUS3007</name>
</gene>
<dbReference type="InterPro" id="IPR010721">
    <property type="entry name" value="UstE-like"/>
</dbReference>
<dbReference type="AlphaFoldDB" id="A0A7S3YDM0"/>
<feature type="transmembrane region" description="Helical" evidence="1">
    <location>
        <begin position="283"/>
        <end position="302"/>
    </location>
</feature>
<keyword evidence="1" id="KW-0472">Membrane</keyword>
<dbReference type="Pfam" id="PF06966">
    <property type="entry name" value="DUF1295"/>
    <property type="match status" value="1"/>
</dbReference>
<dbReference type="PANTHER" id="PTHR32251:SF17">
    <property type="entry name" value="STEROID 5-ALPHA REDUCTASE C-TERMINAL DOMAIN-CONTAINING PROTEIN"/>
    <property type="match status" value="1"/>
</dbReference>
<proteinExistence type="predicted"/>
<feature type="transmembrane region" description="Helical" evidence="1">
    <location>
        <begin position="343"/>
        <end position="372"/>
    </location>
</feature>
<protein>
    <recommendedName>
        <fullName evidence="3">Steroid 5-alpha reductase C-terminal domain-containing protein</fullName>
    </recommendedName>
</protein>
<feature type="transmembrane region" description="Helical" evidence="1">
    <location>
        <begin position="125"/>
        <end position="145"/>
    </location>
</feature>
<dbReference type="GO" id="GO:0016020">
    <property type="term" value="C:membrane"/>
    <property type="evidence" value="ECO:0007669"/>
    <property type="project" value="TreeGrafter"/>
</dbReference>
<reference evidence="2" key="1">
    <citation type="submission" date="2021-01" db="EMBL/GenBank/DDBJ databases">
        <authorList>
            <person name="Corre E."/>
            <person name="Pelletier E."/>
            <person name="Niang G."/>
            <person name="Scheremetjew M."/>
            <person name="Finn R."/>
            <person name="Kale V."/>
            <person name="Holt S."/>
            <person name="Cochrane G."/>
            <person name="Meng A."/>
            <person name="Brown T."/>
            <person name="Cohen L."/>
        </authorList>
    </citation>
    <scope>NUCLEOTIDE SEQUENCE</scope>
    <source>
        <strain evidence="2">CCCM811</strain>
    </source>
</reference>
<keyword evidence="1" id="KW-0812">Transmembrane</keyword>
<name>A0A7S3YDM0_9EUKA</name>
<organism evidence="2">
    <name type="scientific">Lotharella globosa</name>
    <dbReference type="NCBI Taxonomy" id="91324"/>
    <lineage>
        <taxon>Eukaryota</taxon>
        <taxon>Sar</taxon>
        <taxon>Rhizaria</taxon>
        <taxon>Cercozoa</taxon>
        <taxon>Chlorarachniophyceae</taxon>
        <taxon>Lotharella</taxon>
    </lineage>
</organism>
<feature type="transmembrane region" description="Helical" evidence="1">
    <location>
        <begin position="193"/>
        <end position="212"/>
    </location>
</feature>
<evidence type="ECO:0000313" key="2">
    <source>
        <dbReference type="EMBL" id="CAE0648370.1"/>
    </source>
</evidence>